<evidence type="ECO:0000313" key="2">
    <source>
        <dbReference type="EMBL" id="MCW6536561.1"/>
    </source>
</evidence>
<evidence type="ECO:0000313" key="3">
    <source>
        <dbReference type="Proteomes" id="UP001165565"/>
    </source>
</evidence>
<protein>
    <submittedName>
        <fullName evidence="2">PEPxxWA-CTERM sorting domain-containing protein</fullName>
    </submittedName>
</protein>
<sequence>MLFHNGKEEARVGKAAAMVQGVLMTALLASPVPARAAVVYVDPATMQWQSDQTVEDRDQVAARGSVWGEMEQAARIAAEQAGMAGRTATARTNDAVFAQAMAIHLNLPEGASVERLLNFRLPATEIGGPAAAAQPRQRTLIDLLLGSDVPEPGTWLYLILGFGLVGGMLRWRGPASRVQVTGG</sequence>
<accession>A0AA41ZH61</accession>
<dbReference type="AlphaFoldDB" id="A0AA41ZH61"/>
<name>A0AA41ZH61_9SPHN</name>
<dbReference type="Pfam" id="PF07589">
    <property type="entry name" value="PEP-CTERM"/>
    <property type="match status" value="1"/>
</dbReference>
<proteinExistence type="predicted"/>
<keyword evidence="3" id="KW-1185">Reference proteome</keyword>
<gene>
    <name evidence="2" type="ORF">NEE01_17425</name>
</gene>
<reference evidence="2" key="1">
    <citation type="submission" date="2022-06" db="EMBL/GenBank/DDBJ databases">
        <title>Sphingomonas sp. nov. isolated from rhizosphere soil of tomato.</title>
        <authorList>
            <person name="Dong H."/>
            <person name="Gao R."/>
        </authorList>
    </citation>
    <scope>NUCLEOTIDE SEQUENCE</scope>
    <source>
        <strain evidence="2">MMSM24</strain>
    </source>
</reference>
<dbReference type="NCBIfam" id="NF035944">
    <property type="entry name" value="PEPxxWA-CTERM"/>
    <property type="match status" value="1"/>
</dbReference>
<evidence type="ECO:0000259" key="1">
    <source>
        <dbReference type="Pfam" id="PF07589"/>
    </source>
</evidence>
<dbReference type="InterPro" id="IPR013424">
    <property type="entry name" value="Ice-binding_C"/>
</dbReference>
<feature type="domain" description="Ice-binding protein C-terminal" evidence="1">
    <location>
        <begin position="148"/>
        <end position="172"/>
    </location>
</feature>
<dbReference type="Proteomes" id="UP001165565">
    <property type="component" value="Unassembled WGS sequence"/>
</dbReference>
<comment type="caution">
    <text evidence="2">The sequence shown here is derived from an EMBL/GenBank/DDBJ whole genome shotgun (WGS) entry which is preliminary data.</text>
</comment>
<dbReference type="EMBL" id="JANFAV010000014">
    <property type="protein sequence ID" value="MCW6536561.1"/>
    <property type="molecule type" value="Genomic_DNA"/>
</dbReference>
<dbReference type="RefSeq" id="WP_265270138.1">
    <property type="nucleotide sequence ID" value="NZ_JANFAV010000014.1"/>
</dbReference>
<organism evidence="2 3">
    <name type="scientific">Sphingomonas lycopersici</name>
    <dbReference type="NCBI Taxonomy" id="2951807"/>
    <lineage>
        <taxon>Bacteria</taxon>
        <taxon>Pseudomonadati</taxon>
        <taxon>Pseudomonadota</taxon>
        <taxon>Alphaproteobacteria</taxon>
        <taxon>Sphingomonadales</taxon>
        <taxon>Sphingomonadaceae</taxon>
        <taxon>Sphingomonas</taxon>
    </lineage>
</organism>